<feature type="compositionally biased region" description="Polar residues" evidence="1">
    <location>
        <begin position="199"/>
        <end position="213"/>
    </location>
</feature>
<feature type="compositionally biased region" description="Pro residues" evidence="1">
    <location>
        <begin position="164"/>
        <end position="183"/>
    </location>
</feature>
<dbReference type="AlphaFoldDB" id="A0A0D9YKD0"/>
<sequence>MPLPTGTASAASRSASPGESRGKRHRQWPRRDEWRGRWLRRRRERGVLHVEEPATGKQGGNRFSSPTVSRASFHRLCASPVSALPFTVAAPHRTWPNPDQIHSSRKEGCHDHPTWRRPMAFSLLCPSRSQDYLLSRMLQGQYSDGPKPRRSPHLTGAAISTALPTPPRRPPPLTAEPPSPCPALLPSALLLPQTASSPRLSQAPNNCIGTSSPRAAGFSAAAHPSS</sequence>
<feature type="region of interest" description="Disordered" evidence="1">
    <location>
        <begin position="140"/>
        <end position="226"/>
    </location>
</feature>
<accession>A0A0D9YKD0</accession>
<evidence type="ECO:0000256" key="1">
    <source>
        <dbReference type="SAM" id="MobiDB-lite"/>
    </source>
</evidence>
<evidence type="ECO:0000313" key="2">
    <source>
        <dbReference type="EnsemblPlants" id="OGLUM01G49070.3"/>
    </source>
</evidence>
<feature type="compositionally biased region" description="Low complexity" evidence="1">
    <location>
        <begin position="184"/>
        <end position="198"/>
    </location>
</feature>
<dbReference type="Proteomes" id="UP000026961">
    <property type="component" value="Chromosome 1"/>
</dbReference>
<reference evidence="2" key="3">
    <citation type="submission" date="2018-05" db="EMBL/GenBank/DDBJ databases">
        <title>OgluRS3 (Oryza glumaepatula Reference Sequence Version 3).</title>
        <authorList>
            <person name="Zhang J."/>
            <person name="Kudrna D."/>
            <person name="Lee S."/>
            <person name="Talag J."/>
            <person name="Welchert J."/>
            <person name="Wing R.A."/>
        </authorList>
    </citation>
    <scope>NUCLEOTIDE SEQUENCE [LARGE SCALE GENOMIC DNA]</scope>
</reference>
<feature type="region of interest" description="Disordered" evidence="1">
    <location>
        <begin position="1"/>
        <end position="35"/>
    </location>
</feature>
<dbReference type="Gramene" id="OGLUM01G49070.3">
    <property type="protein sequence ID" value="OGLUM01G49070.3"/>
    <property type="gene ID" value="OGLUM01G49070"/>
</dbReference>
<organism evidence="2">
    <name type="scientific">Oryza glumipatula</name>
    <dbReference type="NCBI Taxonomy" id="40148"/>
    <lineage>
        <taxon>Eukaryota</taxon>
        <taxon>Viridiplantae</taxon>
        <taxon>Streptophyta</taxon>
        <taxon>Embryophyta</taxon>
        <taxon>Tracheophyta</taxon>
        <taxon>Spermatophyta</taxon>
        <taxon>Magnoliopsida</taxon>
        <taxon>Liliopsida</taxon>
        <taxon>Poales</taxon>
        <taxon>Poaceae</taxon>
        <taxon>BOP clade</taxon>
        <taxon>Oryzoideae</taxon>
        <taxon>Oryzeae</taxon>
        <taxon>Oryzinae</taxon>
        <taxon>Oryza</taxon>
    </lineage>
</organism>
<reference evidence="2" key="1">
    <citation type="submission" date="2013-08" db="EMBL/GenBank/DDBJ databases">
        <title>Oryza genome evolution.</title>
        <authorList>
            <person name="Wing R.A."/>
            <person name="Panaud O."/>
            <person name="Oliveira A.C."/>
        </authorList>
    </citation>
    <scope>NUCLEOTIDE SEQUENCE</scope>
</reference>
<dbReference type="EnsemblPlants" id="OGLUM01G49070.3">
    <property type="protein sequence ID" value="OGLUM01G49070.3"/>
    <property type="gene ID" value="OGLUM01G49070"/>
</dbReference>
<evidence type="ECO:0000313" key="3">
    <source>
        <dbReference type="Proteomes" id="UP000026961"/>
    </source>
</evidence>
<keyword evidence="3" id="KW-1185">Reference proteome</keyword>
<reference evidence="2" key="2">
    <citation type="submission" date="2015-04" db="UniProtKB">
        <authorList>
            <consortium name="EnsemblPlants"/>
        </authorList>
    </citation>
    <scope>IDENTIFICATION</scope>
</reference>
<protein>
    <submittedName>
        <fullName evidence="2">Uncharacterized protein</fullName>
    </submittedName>
</protein>
<dbReference type="HOGENOM" id="CLU_1226462_0_0_1"/>
<proteinExistence type="predicted"/>
<name>A0A0D9YKD0_9ORYZ</name>